<dbReference type="EMBL" id="OU900107">
    <property type="protein sequence ID" value="CAG9857410.1"/>
    <property type="molecule type" value="Genomic_DNA"/>
</dbReference>
<feature type="chain" id="PRO_5040515961" description="acid phosphatase" evidence="8">
    <location>
        <begin position="24"/>
        <end position="379"/>
    </location>
</feature>
<keyword evidence="4 8" id="KW-0732">Signal</keyword>
<keyword evidence="6" id="KW-1015">Disulfide bond</keyword>
<comment type="catalytic activity">
    <reaction evidence="1">
        <text>a phosphate monoester + H2O = an alcohol + phosphate</text>
        <dbReference type="Rhea" id="RHEA:15017"/>
        <dbReference type="ChEBI" id="CHEBI:15377"/>
        <dbReference type="ChEBI" id="CHEBI:30879"/>
        <dbReference type="ChEBI" id="CHEBI:43474"/>
        <dbReference type="ChEBI" id="CHEBI:67140"/>
        <dbReference type="EC" id="3.1.3.2"/>
    </reaction>
</comment>
<dbReference type="InterPro" id="IPR033379">
    <property type="entry name" value="Acid_Pase_AS"/>
</dbReference>
<dbReference type="InterPro" id="IPR029033">
    <property type="entry name" value="His_PPase_superfam"/>
</dbReference>
<evidence type="ECO:0000313" key="9">
    <source>
        <dbReference type="EMBL" id="CAG9857410.1"/>
    </source>
</evidence>
<protein>
    <recommendedName>
        <fullName evidence="3">acid phosphatase</fullName>
        <ecNumber evidence="3">3.1.3.2</ecNumber>
    </recommendedName>
</protein>
<dbReference type="Proteomes" id="UP001153712">
    <property type="component" value="Chromosome 14"/>
</dbReference>
<evidence type="ECO:0000256" key="7">
    <source>
        <dbReference type="ARBA" id="ARBA00023180"/>
    </source>
</evidence>
<dbReference type="PROSITE" id="PS00616">
    <property type="entry name" value="HIS_ACID_PHOSPHAT_1"/>
    <property type="match status" value="1"/>
</dbReference>
<evidence type="ECO:0000256" key="1">
    <source>
        <dbReference type="ARBA" id="ARBA00000032"/>
    </source>
</evidence>
<evidence type="ECO:0000256" key="4">
    <source>
        <dbReference type="ARBA" id="ARBA00022729"/>
    </source>
</evidence>
<dbReference type="Gene3D" id="3.40.50.1240">
    <property type="entry name" value="Phosphoglycerate mutase-like"/>
    <property type="match status" value="1"/>
</dbReference>
<evidence type="ECO:0000256" key="3">
    <source>
        <dbReference type="ARBA" id="ARBA00012646"/>
    </source>
</evidence>
<dbReference type="CDD" id="cd07061">
    <property type="entry name" value="HP_HAP_like"/>
    <property type="match status" value="1"/>
</dbReference>
<proteinExistence type="inferred from homology"/>
<evidence type="ECO:0000256" key="5">
    <source>
        <dbReference type="ARBA" id="ARBA00022801"/>
    </source>
</evidence>
<evidence type="ECO:0000256" key="8">
    <source>
        <dbReference type="SAM" id="SignalP"/>
    </source>
</evidence>
<dbReference type="OrthoDB" id="10257284at2759"/>
<reference evidence="9" key="1">
    <citation type="submission" date="2022-01" db="EMBL/GenBank/DDBJ databases">
        <authorList>
            <person name="King R."/>
        </authorList>
    </citation>
    <scope>NUCLEOTIDE SEQUENCE</scope>
</reference>
<dbReference type="PANTHER" id="PTHR11567:SF211">
    <property type="entry name" value="PROSTATIC ACID PHOSPHATASE"/>
    <property type="match status" value="1"/>
</dbReference>
<dbReference type="Pfam" id="PF00328">
    <property type="entry name" value="His_Phos_2"/>
    <property type="match status" value="1"/>
</dbReference>
<dbReference type="AlphaFoldDB" id="A0A9N9TJD2"/>
<dbReference type="EC" id="3.1.3.2" evidence="3"/>
<gene>
    <name evidence="9" type="ORF">PHYEVI_LOCUS3815</name>
</gene>
<keyword evidence="10" id="KW-1185">Reference proteome</keyword>
<comment type="similarity">
    <text evidence="2">Belongs to the histidine acid phosphatase family.</text>
</comment>
<dbReference type="InterPro" id="IPR000560">
    <property type="entry name" value="His_Pase_clade-2"/>
</dbReference>
<name>A0A9N9TJD2_PHYSR</name>
<keyword evidence="7" id="KW-0325">Glycoprotein</keyword>
<dbReference type="SUPFAM" id="SSF53254">
    <property type="entry name" value="Phosphoglycerate mutase-like"/>
    <property type="match status" value="1"/>
</dbReference>
<feature type="signal peptide" evidence="8">
    <location>
        <begin position="1"/>
        <end position="23"/>
    </location>
</feature>
<evidence type="ECO:0000313" key="10">
    <source>
        <dbReference type="Proteomes" id="UP001153712"/>
    </source>
</evidence>
<sequence length="379" mass="44675">MIPLWPAFLFSMLLMIYVRQVLTLADPSSELITVVAVFRHGDRAPLRSWPNDIYFDDKYWPNGLTQLTEKGKIRAHSLGKWFRKYYRNFTSDIYSPKDIYMYSTDVDRCLMSAQSFLLGLYPPKGYQVWNEAIPWQPIPVHTAQRHKDDVVLDKRPCPKHKKLYQQAKRAVYKNLEEKYKVIYDTLKEYTGWANITPELVEDFVNQIYVYDNYNKTFIPDWAKKVYCHPDVKYLAYLALQTSTSTKTLARLKIGPFFHKIICHFENFTCGAPNAETGPKFYAFSCHDSCLIHLMNAMGVYDSRQIGFSDSLIFELRKSRDGNFYVNLVYRRHDGKQEWVEDLTMNECGFDCDYIKFKDLMSEITVHIDEREKECREIVS</sequence>
<keyword evidence="5" id="KW-0378">Hydrolase</keyword>
<dbReference type="GO" id="GO:0003993">
    <property type="term" value="F:acid phosphatase activity"/>
    <property type="evidence" value="ECO:0007669"/>
    <property type="project" value="UniProtKB-EC"/>
</dbReference>
<dbReference type="PANTHER" id="PTHR11567">
    <property type="entry name" value="ACID PHOSPHATASE-RELATED"/>
    <property type="match status" value="1"/>
</dbReference>
<accession>A0A9N9TJD2</accession>
<evidence type="ECO:0000256" key="2">
    <source>
        <dbReference type="ARBA" id="ARBA00005375"/>
    </source>
</evidence>
<organism evidence="9 10">
    <name type="scientific">Phyllotreta striolata</name>
    <name type="common">Striped flea beetle</name>
    <name type="synonym">Crioceris striolata</name>
    <dbReference type="NCBI Taxonomy" id="444603"/>
    <lineage>
        <taxon>Eukaryota</taxon>
        <taxon>Metazoa</taxon>
        <taxon>Ecdysozoa</taxon>
        <taxon>Arthropoda</taxon>
        <taxon>Hexapoda</taxon>
        <taxon>Insecta</taxon>
        <taxon>Pterygota</taxon>
        <taxon>Neoptera</taxon>
        <taxon>Endopterygota</taxon>
        <taxon>Coleoptera</taxon>
        <taxon>Polyphaga</taxon>
        <taxon>Cucujiformia</taxon>
        <taxon>Chrysomeloidea</taxon>
        <taxon>Chrysomelidae</taxon>
        <taxon>Galerucinae</taxon>
        <taxon>Alticini</taxon>
        <taxon>Phyllotreta</taxon>
    </lineage>
</organism>
<dbReference type="InterPro" id="IPR050645">
    <property type="entry name" value="Histidine_acid_phosphatase"/>
</dbReference>
<evidence type="ECO:0000256" key="6">
    <source>
        <dbReference type="ARBA" id="ARBA00023157"/>
    </source>
</evidence>